<accession>A0A401IG70</accession>
<dbReference type="Proteomes" id="UP000287247">
    <property type="component" value="Unassembled WGS sequence"/>
</dbReference>
<dbReference type="Gene3D" id="3.90.1570.10">
    <property type="entry name" value="tt1808, chain A"/>
    <property type="match status" value="1"/>
</dbReference>
<evidence type="ECO:0000313" key="3">
    <source>
        <dbReference type="Proteomes" id="UP000287247"/>
    </source>
</evidence>
<sequence>MMVQTLNKILTLEEFLQLPETKPASEYINGQIIEKPMPQGKHSRIQAELIITLNTVAKSQKIAYAFPELRCTFGERSIVPDVVVLRWDKIPCDEDGDIANICLTYPDWTIEILSPNQNPIKVMGNIFYCLDNGSDLGWLIDPETKSVLVFYPQQQPLLLETSEDILPVPEFLPELKLTVGDVFNWLKL</sequence>
<dbReference type="AlphaFoldDB" id="A0A401IG70"/>
<dbReference type="CDD" id="cd06260">
    <property type="entry name" value="DUF820-like"/>
    <property type="match status" value="1"/>
</dbReference>
<proteinExistence type="predicted"/>
<dbReference type="PANTHER" id="PTHR34107:SF5">
    <property type="entry name" value="SLL1355 PROTEIN"/>
    <property type="match status" value="1"/>
</dbReference>
<dbReference type="InterPro" id="IPR012296">
    <property type="entry name" value="Nuclease_put_TT1808"/>
</dbReference>
<reference evidence="3" key="1">
    <citation type="submission" date="2017-05" db="EMBL/GenBank/DDBJ databases">
        <title>Physiological properties and genetic analysis related to exopolysaccharide production of fresh-water unicellular cyanobacterium Aphanothece sacrum, Suizenji Nori, that has been cultured as a food source in Japan.</title>
        <authorList>
            <person name="Kanesaki Y."/>
            <person name="Yoshikawa S."/>
            <person name="Ohki K."/>
        </authorList>
    </citation>
    <scope>NUCLEOTIDE SEQUENCE [LARGE SCALE GENOMIC DNA]</scope>
    <source>
        <strain evidence="3">FPU1</strain>
    </source>
</reference>
<dbReference type="Pfam" id="PF05685">
    <property type="entry name" value="Uma2"/>
    <property type="match status" value="1"/>
</dbReference>
<evidence type="ECO:0000313" key="2">
    <source>
        <dbReference type="EMBL" id="GBF80283.1"/>
    </source>
</evidence>
<evidence type="ECO:0000259" key="1">
    <source>
        <dbReference type="Pfam" id="PF05685"/>
    </source>
</evidence>
<name>A0A401IG70_APHSA</name>
<comment type="caution">
    <text evidence="2">The sequence shown here is derived from an EMBL/GenBank/DDBJ whole genome shotgun (WGS) entry which is preliminary data.</text>
</comment>
<dbReference type="EMBL" id="BDQK01000006">
    <property type="protein sequence ID" value="GBF80283.1"/>
    <property type="molecule type" value="Genomic_DNA"/>
</dbReference>
<dbReference type="InterPro" id="IPR011335">
    <property type="entry name" value="Restrct_endonuc-II-like"/>
</dbReference>
<keyword evidence="3" id="KW-1185">Reference proteome</keyword>
<feature type="domain" description="Putative restriction endonuclease" evidence="1">
    <location>
        <begin position="12"/>
        <end position="179"/>
    </location>
</feature>
<dbReference type="PANTHER" id="PTHR34107">
    <property type="entry name" value="SLL0198 PROTEIN-RELATED"/>
    <property type="match status" value="1"/>
</dbReference>
<dbReference type="SUPFAM" id="SSF52980">
    <property type="entry name" value="Restriction endonuclease-like"/>
    <property type="match status" value="1"/>
</dbReference>
<protein>
    <recommendedName>
        <fullName evidence="1">Putative restriction endonuclease domain-containing protein</fullName>
    </recommendedName>
</protein>
<dbReference type="InterPro" id="IPR008538">
    <property type="entry name" value="Uma2"/>
</dbReference>
<gene>
    <name evidence="2" type="ORF">AsFPU1_1684</name>
</gene>
<organism evidence="2 3">
    <name type="scientific">Aphanothece sacrum FPU1</name>
    <dbReference type="NCBI Taxonomy" id="1920663"/>
    <lineage>
        <taxon>Bacteria</taxon>
        <taxon>Bacillati</taxon>
        <taxon>Cyanobacteriota</taxon>
        <taxon>Cyanophyceae</taxon>
        <taxon>Oscillatoriophycideae</taxon>
        <taxon>Chroococcales</taxon>
        <taxon>Aphanothecaceae</taxon>
        <taxon>Aphanothece</taxon>
    </lineage>
</organism>